<evidence type="ECO:0000256" key="1">
    <source>
        <dbReference type="SAM" id="MobiDB-lite"/>
    </source>
</evidence>
<feature type="non-terminal residue" evidence="2">
    <location>
        <position position="33"/>
    </location>
</feature>
<organism evidence="2">
    <name type="scientific">marine sediment metagenome</name>
    <dbReference type="NCBI Taxonomy" id="412755"/>
    <lineage>
        <taxon>unclassified sequences</taxon>
        <taxon>metagenomes</taxon>
        <taxon>ecological metagenomes</taxon>
    </lineage>
</organism>
<evidence type="ECO:0000313" key="2">
    <source>
        <dbReference type="EMBL" id="GAI64411.1"/>
    </source>
</evidence>
<accession>X1RBK2</accession>
<proteinExistence type="predicted"/>
<gene>
    <name evidence="2" type="ORF">S06H3_67135</name>
</gene>
<name>X1RBK2_9ZZZZ</name>
<feature type="region of interest" description="Disordered" evidence="1">
    <location>
        <begin position="1"/>
        <end position="33"/>
    </location>
</feature>
<feature type="compositionally biased region" description="Polar residues" evidence="1">
    <location>
        <begin position="1"/>
        <end position="12"/>
    </location>
</feature>
<feature type="non-terminal residue" evidence="2">
    <location>
        <position position="1"/>
    </location>
</feature>
<dbReference type="EMBL" id="BARV01046266">
    <property type="protein sequence ID" value="GAI64411.1"/>
    <property type="molecule type" value="Genomic_DNA"/>
</dbReference>
<sequence length="33" mass="3790">KATFLMTATETQLNREEDPETDEIESNYSPNTN</sequence>
<reference evidence="2" key="1">
    <citation type="journal article" date="2014" name="Front. Microbiol.">
        <title>High frequency of phylogenetically diverse reductive dehalogenase-homologous genes in deep subseafloor sedimentary metagenomes.</title>
        <authorList>
            <person name="Kawai M."/>
            <person name="Futagami T."/>
            <person name="Toyoda A."/>
            <person name="Takaki Y."/>
            <person name="Nishi S."/>
            <person name="Hori S."/>
            <person name="Arai W."/>
            <person name="Tsubouchi T."/>
            <person name="Morono Y."/>
            <person name="Uchiyama I."/>
            <person name="Ito T."/>
            <person name="Fujiyama A."/>
            <person name="Inagaki F."/>
            <person name="Takami H."/>
        </authorList>
    </citation>
    <scope>NUCLEOTIDE SEQUENCE</scope>
    <source>
        <strain evidence="2">Expedition CK06-06</strain>
    </source>
</reference>
<dbReference type="AlphaFoldDB" id="X1RBK2"/>
<protein>
    <submittedName>
        <fullName evidence="2">Uncharacterized protein</fullName>
    </submittedName>
</protein>
<comment type="caution">
    <text evidence="2">The sequence shown here is derived from an EMBL/GenBank/DDBJ whole genome shotgun (WGS) entry which is preliminary data.</text>
</comment>